<evidence type="ECO:0000259" key="2">
    <source>
        <dbReference type="SMART" id="SM00644"/>
    </source>
</evidence>
<evidence type="ECO:0000313" key="4">
    <source>
        <dbReference type="EMBL" id="MFC7326625.1"/>
    </source>
</evidence>
<keyword evidence="5" id="KW-1185">Reference proteome</keyword>
<dbReference type="Proteomes" id="UP001596540">
    <property type="component" value="Unassembled WGS sequence"/>
</dbReference>
<dbReference type="Pfam" id="PF01510">
    <property type="entry name" value="Amidase_2"/>
    <property type="match status" value="1"/>
</dbReference>
<feature type="domain" description="N-acetylmuramoyl-L-alanine amidase" evidence="2">
    <location>
        <begin position="61"/>
        <end position="209"/>
    </location>
</feature>
<name>A0ABW2KC75_9ACTN</name>
<dbReference type="PANTHER" id="PTHR11022">
    <property type="entry name" value="PEPTIDOGLYCAN RECOGNITION PROTEIN"/>
    <property type="match status" value="1"/>
</dbReference>
<evidence type="ECO:0000313" key="5">
    <source>
        <dbReference type="Proteomes" id="UP001596540"/>
    </source>
</evidence>
<dbReference type="SUPFAM" id="SSF55846">
    <property type="entry name" value="N-acetylmuramoyl-L-alanine amidase-like"/>
    <property type="match status" value="1"/>
</dbReference>
<dbReference type="InterPro" id="IPR015510">
    <property type="entry name" value="PGRP"/>
</dbReference>
<reference evidence="5" key="1">
    <citation type="journal article" date="2019" name="Int. J. Syst. Evol. Microbiol.">
        <title>The Global Catalogue of Microorganisms (GCM) 10K type strain sequencing project: providing services to taxonomists for standard genome sequencing and annotation.</title>
        <authorList>
            <consortium name="The Broad Institute Genomics Platform"/>
            <consortium name="The Broad Institute Genome Sequencing Center for Infectious Disease"/>
            <person name="Wu L."/>
            <person name="Ma J."/>
        </authorList>
    </citation>
    <scope>NUCLEOTIDE SEQUENCE [LARGE SCALE GENOMIC DNA]</scope>
    <source>
        <strain evidence="5">CGMCC 4.7382</strain>
    </source>
</reference>
<dbReference type="CDD" id="cd06583">
    <property type="entry name" value="PGRP"/>
    <property type="match status" value="1"/>
</dbReference>
<sequence>MSRYGRDGEVAGPSRRSAVRGALLVAGGTVLAGAVDLSTARGVLAAAQPTIHVRSAWNARAPRSAVDVFSRRPDHIVVHHTATANATNYTQSHAFALSRSIQNHHMDTNGWKDIGQQLTISRGGHIVEGRSQSLPAMRNRTFNLGTHVSGHNDHTVGIENEGTYTSVNPPTALFNSLAATCAWLCAQYGLNPSSAIVGHRDYNATACPGDRLYAMLPQLRAAVADRLAALEARLEMLGYDEIPQDHWPAFPDVPETERTAPFYHGPALGPGDAAG</sequence>
<dbReference type="Gene3D" id="3.40.80.10">
    <property type="entry name" value="Peptidoglycan recognition protein-like"/>
    <property type="match status" value="1"/>
</dbReference>
<evidence type="ECO:0000259" key="3">
    <source>
        <dbReference type="SMART" id="SM00701"/>
    </source>
</evidence>
<feature type="domain" description="Peptidoglycan recognition protein family" evidence="3">
    <location>
        <begin position="49"/>
        <end position="203"/>
    </location>
</feature>
<evidence type="ECO:0000256" key="1">
    <source>
        <dbReference type="ARBA" id="ARBA00007553"/>
    </source>
</evidence>
<dbReference type="InterPro" id="IPR036505">
    <property type="entry name" value="Amidase/PGRP_sf"/>
</dbReference>
<comment type="caution">
    <text evidence="4">The sequence shown here is derived from an EMBL/GenBank/DDBJ whole genome shotgun (WGS) entry which is preliminary data.</text>
</comment>
<protein>
    <submittedName>
        <fullName evidence="4">Peptidoglycan recognition family protein</fullName>
    </submittedName>
</protein>
<accession>A0ABW2KC75</accession>
<dbReference type="PROSITE" id="PS51318">
    <property type="entry name" value="TAT"/>
    <property type="match status" value="1"/>
</dbReference>
<dbReference type="InterPro" id="IPR006311">
    <property type="entry name" value="TAT_signal"/>
</dbReference>
<dbReference type="InterPro" id="IPR002502">
    <property type="entry name" value="Amidase_domain"/>
</dbReference>
<comment type="similarity">
    <text evidence="1">Belongs to the N-acetylmuramoyl-L-alanine amidase 2 family.</text>
</comment>
<dbReference type="EMBL" id="JBHTBH010000001">
    <property type="protein sequence ID" value="MFC7326625.1"/>
    <property type="molecule type" value="Genomic_DNA"/>
</dbReference>
<gene>
    <name evidence="4" type="ORF">ACFQRF_02620</name>
</gene>
<proteinExistence type="inferred from homology"/>
<organism evidence="4 5">
    <name type="scientific">Marinactinospora rubrisoli</name>
    <dbReference type="NCBI Taxonomy" id="2715399"/>
    <lineage>
        <taxon>Bacteria</taxon>
        <taxon>Bacillati</taxon>
        <taxon>Actinomycetota</taxon>
        <taxon>Actinomycetes</taxon>
        <taxon>Streptosporangiales</taxon>
        <taxon>Nocardiopsidaceae</taxon>
        <taxon>Marinactinospora</taxon>
    </lineage>
</organism>
<dbReference type="SMART" id="SM00644">
    <property type="entry name" value="Ami_2"/>
    <property type="match status" value="1"/>
</dbReference>
<dbReference type="InterPro" id="IPR006619">
    <property type="entry name" value="PGRP_domain_met/bac"/>
</dbReference>
<dbReference type="SMART" id="SM00701">
    <property type="entry name" value="PGRP"/>
    <property type="match status" value="1"/>
</dbReference>
<dbReference type="RefSeq" id="WP_379868458.1">
    <property type="nucleotide sequence ID" value="NZ_JBHTBH010000001.1"/>
</dbReference>
<dbReference type="PANTHER" id="PTHR11022:SF41">
    <property type="entry name" value="PEPTIDOGLYCAN-RECOGNITION PROTEIN LC-RELATED"/>
    <property type="match status" value="1"/>
</dbReference>